<dbReference type="PANTHER" id="PTHR34473">
    <property type="entry name" value="UPF0699 TRANSMEMBRANE PROTEIN YDBS"/>
    <property type="match status" value="1"/>
</dbReference>
<dbReference type="AlphaFoldDB" id="A0A506PHY5"/>
<feature type="domain" description="YdbS-like PH" evidence="2">
    <location>
        <begin position="77"/>
        <end position="153"/>
    </location>
</feature>
<dbReference type="Proteomes" id="UP000317332">
    <property type="component" value="Unassembled WGS sequence"/>
</dbReference>
<feature type="transmembrane region" description="Helical" evidence="1">
    <location>
        <begin position="366"/>
        <end position="384"/>
    </location>
</feature>
<sequence>MSNHDFSIPQRQSVKGIIIIFGFQLFKFLRQSFALIFLAIFSFVRKGDVFGMSFTQIILITILVLVIFLITSVVRYLYFKFYISGEGFHLDTGLINKERTVIPRSKIQNIHIKQNVLQQLINVVAFSIETAGDNKSEIEIKALDRATALAMKKSLLSQKISDETVSEKEDEIYFKVSFKKLLLEGVGQNHLKSMAIILAFISGIYFQIKDIIEGASLEDQLLNDVTGNVDYSSFFSVILFNTIILVGFLVLAFLFSLVKTIIVNYNLQVIEHNQTIEISKGLLNKISVNLNPSRIQNIIITHNRIKRYFGLYTLEAKQAMTDQKKAQNLSIIALSKEQINYLTQKLYQEFVVIDEKFKPSFYFIRIKIIQSVLILIGLNIGMFFSELINLWVLNILLIPVLYFFVITTYRKANYGVNDDFLMVESGFIETKTQIVQHHKIQSVEMYQSYFMKRRGVASLYIYNASGNVTLKYIQESIARQVHNFLLYKVETTDKNWM</sequence>
<feature type="transmembrane region" description="Helical" evidence="1">
    <location>
        <begin position="56"/>
        <end position="78"/>
    </location>
</feature>
<proteinExistence type="predicted"/>
<gene>
    <name evidence="3" type="ORF">FJ651_10295</name>
</gene>
<feature type="transmembrane region" description="Helical" evidence="1">
    <location>
        <begin position="189"/>
        <end position="208"/>
    </location>
</feature>
<keyword evidence="1" id="KW-0812">Transmembrane</keyword>
<keyword evidence="4" id="KW-1185">Reference proteome</keyword>
<keyword evidence="1" id="KW-0472">Membrane</keyword>
<name>A0A506PHY5_9FLAO</name>
<dbReference type="InterPro" id="IPR005182">
    <property type="entry name" value="YdbS-like_PH"/>
</dbReference>
<comment type="caution">
    <text evidence="3">The sequence shown here is derived from an EMBL/GenBank/DDBJ whole genome shotgun (WGS) entry which is preliminary data.</text>
</comment>
<evidence type="ECO:0000256" key="1">
    <source>
        <dbReference type="SAM" id="Phobius"/>
    </source>
</evidence>
<protein>
    <recommendedName>
        <fullName evidence="2">YdbS-like PH domain-containing protein</fullName>
    </recommendedName>
</protein>
<dbReference type="PIRSF" id="PIRSF026631">
    <property type="entry name" value="UCP026631"/>
    <property type="match status" value="1"/>
</dbReference>
<dbReference type="Pfam" id="PF03703">
    <property type="entry name" value="bPH_2"/>
    <property type="match status" value="3"/>
</dbReference>
<evidence type="ECO:0000313" key="4">
    <source>
        <dbReference type="Proteomes" id="UP000317332"/>
    </source>
</evidence>
<dbReference type="InterPro" id="IPR014529">
    <property type="entry name" value="UCP026631"/>
</dbReference>
<feature type="domain" description="YdbS-like PH" evidence="2">
    <location>
        <begin position="409"/>
        <end position="484"/>
    </location>
</feature>
<organism evidence="3 4">
    <name type="scientific">Paucihalobacter ruber</name>
    <dbReference type="NCBI Taxonomy" id="2567861"/>
    <lineage>
        <taxon>Bacteria</taxon>
        <taxon>Pseudomonadati</taxon>
        <taxon>Bacteroidota</taxon>
        <taxon>Flavobacteriia</taxon>
        <taxon>Flavobacteriales</taxon>
        <taxon>Flavobacteriaceae</taxon>
        <taxon>Paucihalobacter</taxon>
    </lineage>
</organism>
<feature type="transmembrane region" description="Helical" evidence="1">
    <location>
        <begin position="234"/>
        <end position="258"/>
    </location>
</feature>
<dbReference type="OrthoDB" id="1049931at2"/>
<feature type="domain" description="YdbS-like PH" evidence="2">
    <location>
        <begin position="273"/>
        <end position="339"/>
    </location>
</feature>
<feature type="transmembrane region" description="Helical" evidence="1">
    <location>
        <begin position="16"/>
        <end position="44"/>
    </location>
</feature>
<dbReference type="RefSeq" id="WP_140990428.1">
    <property type="nucleotide sequence ID" value="NZ_VHIQ01000004.1"/>
</dbReference>
<dbReference type="EMBL" id="VHIQ01000004">
    <property type="protein sequence ID" value="TPV33466.1"/>
    <property type="molecule type" value="Genomic_DNA"/>
</dbReference>
<evidence type="ECO:0000313" key="3">
    <source>
        <dbReference type="EMBL" id="TPV33466.1"/>
    </source>
</evidence>
<dbReference type="PANTHER" id="PTHR34473:SF2">
    <property type="entry name" value="UPF0699 TRANSMEMBRANE PROTEIN YDBT"/>
    <property type="match status" value="1"/>
</dbReference>
<evidence type="ECO:0000259" key="2">
    <source>
        <dbReference type="Pfam" id="PF03703"/>
    </source>
</evidence>
<feature type="transmembrane region" description="Helical" evidence="1">
    <location>
        <begin position="390"/>
        <end position="409"/>
    </location>
</feature>
<reference evidence="3 4" key="1">
    <citation type="submission" date="2019-06" db="EMBL/GenBank/DDBJ databases">
        <title>Flavobacteriaceae Paucihalobacterium erythroidium CWB-1, complete genome.</title>
        <authorList>
            <person name="Wu S."/>
        </authorList>
    </citation>
    <scope>NUCLEOTIDE SEQUENCE [LARGE SCALE GENOMIC DNA]</scope>
    <source>
        <strain evidence="3 4">CWB-1</strain>
    </source>
</reference>
<keyword evidence="1" id="KW-1133">Transmembrane helix</keyword>
<accession>A0A506PHY5</accession>